<dbReference type="SUPFAM" id="SSF144206">
    <property type="entry name" value="NOB1 zinc finger-like"/>
    <property type="match status" value="1"/>
</dbReference>
<protein>
    <recommendedName>
        <fullName evidence="7">20S-pre-rRNA D-site endonuclease NOB1</fullName>
    </recommendedName>
</protein>
<dbReference type="GO" id="GO:0030490">
    <property type="term" value="P:maturation of SSU-rRNA"/>
    <property type="evidence" value="ECO:0007669"/>
    <property type="project" value="TreeGrafter"/>
</dbReference>
<keyword evidence="5 7" id="KW-0862">Zinc</keyword>
<keyword evidence="13" id="KW-1185">Reference proteome</keyword>
<feature type="binding site" evidence="8">
    <location>
        <position position="329"/>
    </location>
    <ligand>
        <name>Zn(2+)</name>
        <dbReference type="ChEBI" id="CHEBI:29105"/>
    </ligand>
</feature>
<dbReference type="GO" id="GO:0005730">
    <property type="term" value="C:nucleolus"/>
    <property type="evidence" value="ECO:0007669"/>
    <property type="project" value="UniProtKB-SubCell"/>
</dbReference>
<evidence type="ECO:0000256" key="5">
    <source>
        <dbReference type="ARBA" id="ARBA00022833"/>
    </source>
</evidence>
<dbReference type="EMBL" id="JAESVG020000004">
    <property type="protein sequence ID" value="KAG8627756.1"/>
    <property type="molecule type" value="Genomic_DNA"/>
</dbReference>
<feature type="binding site" evidence="8">
    <location>
        <position position="332"/>
    </location>
    <ligand>
        <name>Zn(2+)</name>
        <dbReference type="ChEBI" id="CHEBI:29105"/>
    </ligand>
</feature>
<feature type="region of interest" description="Disordered" evidence="9">
    <location>
        <begin position="114"/>
        <end position="288"/>
    </location>
</feature>
<feature type="domain" description="Nin one binding (NOB1) Zn-ribbon-like" evidence="10">
    <location>
        <begin position="319"/>
        <end position="390"/>
    </location>
</feature>
<dbReference type="GO" id="GO:0004521">
    <property type="term" value="F:RNA endonuclease activity"/>
    <property type="evidence" value="ECO:0007669"/>
    <property type="project" value="UniProtKB-UniRule"/>
</dbReference>
<feature type="compositionally biased region" description="Polar residues" evidence="9">
    <location>
        <begin position="266"/>
        <end position="288"/>
    </location>
</feature>
<evidence type="ECO:0000256" key="4">
    <source>
        <dbReference type="ARBA" id="ARBA00022801"/>
    </source>
</evidence>
<name>A0A8K0L4W6_9PEZI</name>
<feature type="compositionally biased region" description="Polar residues" evidence="9">
    <location>
        <begin position="220"/>
        <end position="231"/>
    </location>
</feature>
<feature type="region of interest" description="Disordered" evidence="9">
    <location>
        <begin position="382"/>
        <end position="401"/>
    </location>
</feature>
<comment type="caution">
    <text evidence="12">The sequence shown here is derived from an EMBL/GenBank/DDBJ whole genome shotgun (WGS) entry which is preliminary data.</text>
</comment>
<dbReference type="InterPro" id="IPR017117">
    <property type="entry name" value="Nob1_euk"/>
</dbReference>
<dbReference type="Proteomes" id="UP000809789">
    <property type="component" value="Unassembled WGS sequence"/>
</dbReference>
<dbReference type="Pfam" id="PF08772">
    <property type="entry name" value="Zn_ribbon_NOB1"/>
    <property type="match status" value="1"/>
</dbReference>
<dbReference type="GO" id="GO:0016787">
    <property type="term" value="F:hydrolase activity"/>
    <property type="evidence" value="ECO:0007669"/>
    <property type="project" value="UniProtKB-KW"/>
</dbReference>
<evidence type="ECO:0000256" key="3">
    <source>
        <dbReference type="ARBA" id="ARBA00022723"/>
    </source>
</evidence>
<dbReference type="FunFam" id="3.40.50.1010:FF:000020">
    <property type="entry name" value="20S-pre-rRNA D-site endonuclease NOB1"/>
    <property type="match status" value="1"/>
</dbReference>
<evidence type="ECO:0000256" key="6">
    <source>
        <dbReference type="ARBA" id="ARBA00023242"/>
    </source>
</evidence>
<dbReference type="OrthoDB" id="446759at2759"/>
<evidence type="ECO:0000259" key="10">
    <source>
        <dbReference type="Pfam" id="PF08772"/>
    </source>
</evidence>
<keyword evidence="3 7" id="KW-0479">Metal-binding</keyword>
<proteinExistence type="inferred from homology"/>
<feature type="compositionally biased region" description="Low complexity" evidence="9">
    <location>
        <begin position="137"/>
        <end position="156"/>
    </location>
</feature>
<feature type="binding site" evidence="8">
    <location>
        <position position="344"/>
    </location>
    <ligand>
        <name>Zn(2+)</name>
        <dbReference type="ChEBI" id="CHEBI:29105"/>
    </ligand>
</feature>
<dbReference type="PANTHER" id="PTHR12814">
    <property type="entry name" value="RNA-BINDING PROTEIN NOB1"/>
    <property type="match status" value="1"/>
</dbReference>
<evidence type="ECO:0000256" key="9">
    <source>
        <dbReference type="SAM" id="MobiDB-lite"/>
    </source>
</evidence>
<dbReference type="InterPro" id="IPR036283">
    <property type="entry name" value="NOB1_Zf-like_sf"/>
</dbReference>
<sequence length="471" mass="50601">MATEKPIHTIVLDTGPIIRNHPTVSSLLAQSEEIVTVPAIISEIKDAVTRSRVETTLIPFLKLRSPTEDSLKFVTEFARKTGDAAVLSRVDLQIAALAYEVECERNGGDWRLRRVPGQKRVNGSPPKKDDDSTSQDAAGVGETAEPATGTEEPSATDGTAEASIPPTGDAAQPSAEATEVITETQTDPSALSANTESSATNVVPEPAHQAPETSIAAESDPSQTLANTSLDDPSLQPPTPATDGPSNPEDNASSSSSSSSDGEWITPSNLSRKRNQLPSTTTTHPPSRMQAATLTTDNALQNLLLQINLNLLTPSLSRITQLRSTLLRCHACFLLHRIPDLQFCQRCGKPTLTRVTVTTSSSGEVKVHLKKNMQWSHRGERYSIPKPVHGSANGRIKGGGKGGWGNGLVLAEDQKEFARDQERRRREEKRGQGIGGLDEDYLPGILTGRREGRTGGRMKVGAGRDVNARKR</sequence>
<dbReference type="GO" id="GO:0030688">
    <property type="term" value="C:preribosome, small subunit precursor"/>
    <property type="evidence" value="ECO:0007669"/>
    <property type="project" value="TreeGrafter"/>
</dbReference>
<evidence type="ECO:0000256" key="2">
    <source>
        <dbReference type="ARBA" id="ARBA00022722"/>
    </source>
</evidence>
<reference evidence="12" key="1">
    <citation type="submission" date="2021-07" db="EMBL/GenBank/DDBJ databases">
        <title>Elsinoe batatas strain:CRI-CJ2 Genome sequencing and assembly.</title>
        <authorList>
            <person name="Huang L."/>
        </authorList>
    </citation>
    <scope>NUCLEOTIDE SEQUENCE</scope>
    <source>
        <strain evidence="12">CRI-CJ2</strain>
    </source>
</reference>
<dbReference type="GO" id="GO:0046872">
    <property type="term" value="F:metal ion binding"/>
    <property type="evidence" value="ECO:0007669"/>
    <property type="project" value="UniProtKB-UniRule"/>
</dbReference>
<evidence type="ECO:0000256" key="7">
    <source>
        <dbReference type="PIRNR" id="PIRNR037125"/>
    </source>
</evidence>
<dbReference type="GO" id="GO:0005737">
    <property type="term" value="C:cytoplasm"/>
    <property type="evidence" value="ECO:0007669"/>
    <property type="project" value="UniProtKB-ARBA"/>
</dbReference>
<organism evidence="12 13">
    <name type="scientific">Elsinoe batatas</name>
    <dbReference type="NCBI Taxonomy" id="2601811"/>
    <lineage>
        <taxon>Eukaryota</taxon>
        <taxon>Fungi</taxon>
        <taxon>Dikarya</taxon>
        <taxon>Ascomycota</taxon>
        <taxon>Pezizomycotina</taxon>
        <taxon>Dothideomycetes</taxon>
        <taxon>Dothideomycetidae</taxon>
        <taxon>Myriangiales</taxon>
        <taxon>Elsinoaceae</taxon>
        <taxon>Elsinoe</taxon>
    </lineage>
</organism>
<evidence type="ECO:0000256" key="1">
    <source>
        <dbReference type="ARBA" id="ARBA00005858"/>
    </source>
</evidence>
<comment type="subcellular location">
    <subcellularLocation>
        <location evidence="7">Nucleus</location>
        <location evidence="7">Nucleolus</location>
    </subcellularLocation>
</comment>
<evidence type="ECO:0000259" key="11">
    <source>
        <dbReference type="Pfam" id="PF17146"/>
    </source>
</evidence>
<keyword evidence="6 7" id="KW-0539">Nucleus</keyword>
<dbReference type="PANTHER" id="PTHR12814:SF2">
    <property type="entry name" value="RNA-BINDING PROTEIN NOB1"/>
    <property type="match status" value="1"/>
</dbReference>
<dbReference type="InterPro" id="IPR033411">
    <property type="entry name" value="Ribonuclease_PIN"/>
</dbReference>
<dbReference type="InterPro" id="IPR014881">
    <property type="entry name" value="NOB1_Zn-bd"/>
</dbReference>
<comment type="similarity">
    <text evidence="1 7">Belongs to the NOB1 family.</text>
</comment>
<dbReference type="InterPro" id="IPR039907">
    <property type="entry name" value="NOB1"/>
</dbReference>
<dbReference type="Pfam" id="PF17146">
    <property type="entry name" value="PIN_6"/>
    <property type="match status" value="1"/>
</dbReference>
<dbReference type="CDD" id="cd09876">
    <property type="entry name" value="PIN_Nob1-like"/>
    <property type="match status" value="1"/>
</dbReference>
<dbReference type="PIRSF" id="PIRSF037125">
    <property type="entry name" value="D-site_20S_pre-rRNA_nuclease"/>
    <property type="match status" value="1"/>
</dbReference>
<feature type="compositionally biased region" description="Polar residues" evidence="9">
    <location>
        <begin position="181"/>
        <end position="201"/>
    </location>
</feature>
<feature type="binding site" evidence="8">
    <location>
        <position position="347"/>
    </location>
    <ligand>
        <name>Zn(2+)</name>
        <dbReference type="ChEBI" id="CHEBI:29105"/>
    </ligand>
</feature>
<keyword evidence="4" id="KW-0378">Hydrolase</keyword>
<evidence type="ECO:0000313" key="12">
    <source>
        <dbReference type="EMBL" id="KAG8627756.1"/>
    </source>
</evidence>
<keyword evidence="2" id="KW-0540">Nuclease</keyword>
<comment type="function">
    <text evidence="7">Required for the synthesis of 40S ribosome subunits. Has a role in processing 20S pre-rRNA into the mature 18S rRNA, where it is required for cleavage at the 3' end of the mature 18S rRNA (D-site). Accompanies the 20S pre-rRNA from the nucleus to the cytoplasm.</text>
</comment>
<gene>
    <name evidence="12" type="ORF">KVT40_003629</name>
</gene>
<dbReference type="AlphaFoldDB" id="A0A8K0L4W6"/>
<evidence type="ECO:0000256" key="8">
    <source>
        <dbReference type="PIRSR" id="PIRSR037125-1"/>
    </source>
</evidence>
<accession>A0A8K0L4W6</accession>
<feature type="compositionally biased region" description="Basic and acidic residues" evidence="9">
    <location>
        <begin position="416"/>
        <end position="431"/>
    </location>
</feature>
<feature type="domain" description="Ribonuclease PIN" evidence="11">
    <location>
        <begin position="10"/>
        <end position="101"/>
    </location>
</feature>
<dbReference type="Gene3D" id="3.40.50.1010">
    <property type="entry name" value="5'-nuclease"/>
    <property type="match status" value="1"/>
</dbReference>
<feature type="region of interest" description="Disordered" evidence="9">
    <location>
        <begin position="416"/>
        <end position="471"/>
    </location>
</feature>
<evidence type="ECO:0000313" key="13">
    <source>
        <dbReference type="Proteomes" id="UP000809789"/>
    </source>
</evidence>
<dbReference type="Gene3D" id="6.20.210.10">
    <property type="entry name" value="Nin one binding (NOB1), Zn-ribbon-like"/>
    <property type="match status" value="1"/>
</dbReference>